<reference evidence="3" key="1">
    <citation type="journal article" date="2020" name="Stud. Mycol.">
        <title>101 Dothideomycetes genomes: a test case for predicting lifestyles and emergence of pathogens.</title>
        <authorList>
            <person name="Haridas S."/>
            <person name="Albert R."/>
            <person name="Binder M."/>
            <person name="Bloem J."/>
            <person name="Labutti K."/>
            <person name="Salamov A."/>
            <person name="Andreopoulos B."/>
            <person name="Baker S."/>
            <person name="Barry K."/>
            <person name="Bills G."/>
            <person name="Bluhm B."/>
            <person name="Cannon C."/>
            <person name="Castanera R."/>
            <person name="Culley D."/>
            <person name="Daum C."/>
            <person name="Ezra D."/>
            <person name="Gonzalez J."/>
            <person name="Henrissat B."/>
            <person name="Kuo A."/>
            <person name="Liang C."/>
            <person name="Lipzen A."/>
            <person name="Lutzoni F."/>
            <person name="Magnuson J."/>
            <person name="Mondo S."/>
            <person name="Nolan M."/>
            <person name="Ohm R."/>
            <person name="Pangilinan J."/>
            <person name="Park H.-J."/>
            <person name="Ramirez L."/>
            <person name="Alfaro M."/>
            <person name="Sun H."/>
            <person name="Tritt A."/>
            <person name="Yoshinaga Y."/>
            <person name="Zwiers L.-H."/>
            <person name="Turgeon B."/>
            <person name="Goodwin S."/>
            <person name="Spatafora J."/>
            <person name="Crous P."/>
            <person name="Grigoriev I."/>
        </authorList>
    </citation>
    <scope>NUCLEOTIDE SEQUENCE</scope>
    <source>
        <strain evidence="3">CBS 207.26</strain>
    </source>
</reference>
<protein>
    <submittedName>
        <fullName evidence="3">Uncharacterized protein</fullName>
    </submittedName>
</protein>
<name>A0A6A6DKE2_9PEZI</name>
<organism evidence="3 4">
    <name type="scientific">Zopfia rhizophila CBS 207.26</name>
    <dbReference type="NCBI Taxonomy" id="1314779"/>
    <lineage>
        <taxon>Eukaryota</taxon>
        <taxon>Fungi</taxon>
        <taxon>Dikarya</taxon>
        <taxon>Ascomycota</taxon>
        <taxon>Pezizomycotina</taxon>
        <taxon>Dothideomycetes</taxon>
        <taxon>Dothideomycetes incertae sedis</taxon>
        <taxon>Zopfiaceae</taxon>
        <taxon>Zopfia</taxon>
    </lineage>
</organism>
<dbReference type="EMBL" id="ML994665">
    <property type="protein sequence ID" value="KAF2179585.1"/>
    <property type="molecule type" value="Genomic_DNA"/>
</dbReference>
<evidence type="ECO:0000313" key="4">
    <source>
        <dbReference type="Proteomes" id="UP000800200"/>
    </source>
</evidence>
<dbReference type="Proteomes" id="UP000800200">
    <property type="component" value="Unassembled WGS sequence"/>
</dbReference>
<accession>A0A6A6DKE2</accession>
<sequence>MVTGILLVVTVMLWYHRLVKDVLADESQEGGEILAQTHIHNRHASQGGGGDESNIGPERGNLVTDCHGLETIPGNSEGGNTADNIRASSSPLQSKESKILAIFRNGAMPTVLAKHLFSAFMWVVAPKVPQERLGSARLLEGDRFSVARFQDS</sequence>
<feature type="region of interest" description="Disordered" evidence="1">
    <location>
        <begin position="71"/>
        <end position="90"/>
    </location>
</feature>
<evidence type="ECO:0000313" key="3">
    <source>
        <dbReference type="EMBL" id="KAF2179585.1"/>
    </source>
</evidence>
<feature type="signal peptide" evidence="2">
    <location>
        <begin position="1"/>
        <end position="24"/>
    </location>
</feature>
<feature type="chain" id="PRO_5025421538" evidence="2">
    <location>
        <begin position="25"/>
        <end position="152"/>
    </location>
</feature>
<evidence type="ECO:0000256" key="1">
    <source>
        <dbReference type="SAM" id="MobiDB-lite"/>
    </source>
</evidence>
<keyword evidence="2" id="KW-0732">Signal</keyword>
<evidence type="ECO:0000256" key="2">
    <source>
        <dbReference type="SAM" id="SignalP"/>
    </source>
</evidence>
<dbReference type="AlphaFoldDB" id="A0A6A6DKE2"/>
<gene>
    <name evidence="3" type="ORF">K469DRAFT_693951</name>
</gene>
<feature type="region of interest" description="Disordered" evidence="1">
    <location>
        <begin position="41"/>
        <end position="63"/>
    </location>
</feature>
<proteinExistence type="predicted"/>
<keyword evidence="4" id="KW-1185">Reference proteome</keyword>
<feature type="compositionally biased region" description="Polar residues" evidence="1">
    <location>
        <begin position="78"/>
        <end position="90"/>
    </location>
</feature>